<keyword evidence="3" id="KW-1185">Reference proteome</keyword>
<feature type="compositionally biased region" description="Basic and acidic residues" evidence="1">
    <location>
        <begin position="9"/>
        <end position="20"/>
    </location>
</feature>
<sequence length="88" mass="9767">MHAISYKEGLTKGDTEPKNKGDIWCKQMLLYPSVIDMDIATEDLRKYEEGGEGGAMGVGEVGGGARRRNHHMSAHAFNDPHGMGWHRK</sequence>
<dbReference type="EMBL" id="SWLB01000007">
    <property type="protein sequence ID" value="KAF3336307.1"/>
    <property type="molecule type" value="Genomic_DNA"/>
</dbReference>
<evidence type="ECO:0000313" key="2">
    <source>
        <dbReference type="EMBL" id="KAF3336307.1"/>
    </source>
</evidence>
<organism evidence="2 3">
    <name type="scientific">Carex littledalei</name>
    <dbReference type="NCBI Taxonomy" id="544730"/>
    <lineage>
        <taxon>Eukaryota</taxon>
        <taxon>Viridiplantae</taxon>
        <taxon>Streptophyta</taxon>
        <taxon>Embryophyta</taxon>
        <taxon>Tracheophyta</taxon>
        <taxon>Spermatophyta</taxon>
        <taxon>Magnoliopsida</taxon>
        <taxon>Liliopsida</taxon>
        <taxon>Poales</taxon>
        <taxon>Cyperaceae</taxon>
        <taxon>Cyperoideae</taxon>
        <taxon>Cariceae</taxon>
        <taxon>Carex</taxon>
        <taxon>Carex subgen. Euthyceras</taxon>
    </lineage>
</organism>
<reference evidence="2" key="1">
    <citation type="submission" date="2020-01" db="EMBL/GenBank/DDBJ databases">
        <title>Genome sequence of Kobresia littledalei, the first chromosome-level genome in the family Cyperaceae.</title>
        <authorList>
            <person name="Qu G."/>
        </authorList>
    </citation>
    <scope>NUCLEOTIDE SEQUENCE</scope>
    <source>
        <strain evidence="2">C.B.Clarke</strain>
        <tissue evidence="2">Leaf</tissue>
    </source>
</reference>
<comment type="caution">
    <text evidence="2">The sequence shown here is derived from an EMBL/GenBank/DDBJ whole genome shotgun (WGS) entry which is preliminary data.</text>
</comment>
<evidence type="ECO:0000256" key="1">
    <source>
        <dbReference type="SAM" id="MobiDB-lite"/>
    </source>
</evidence>
<evidence type="ECO:0000313" key="3">
    <source>
        <dbReference type="Proteomes" id="UP000623129"/>
    </source>
</evidence>
<name>A0A833RDB8_9POAL</name>
<gene>
    <name evidence="2" type="ORF">FCM35_KLT18893</name>
</gene>
<feature type="region of interest" description="Disordered" evidence="1">
    <location>
        <begin position="1"/>
        <end position="20"/>
    </location>
</feature>
<proteinExistence type="predicted"/>
<dbReference type="Proteomes" id="UP000623129">
    <property type="component" value="Unassembled WGS sequence"/>
</dbReference>
<accession>A0A833RDB8</accession>
<dbReference type="AlphaFoldDB" id="A0A833RDB8"/>
<protein>
    <submittedName>
        <fullName evidence="2">Uncharacterized protein</fullName>
    </submittedName>
</protein>